<evidence type="ECO:0000256" key="1">
    <source>
        <dbReference type="ARBA" id="ARBA00004141"/>
    </source>
</evidence>
<evidence type="ECO:0000256" key="4">
    <source>
        <dbReference type="ARBA" id="ARBA00022989"/>
    </source>
</evidence>
<sequence>MNKKLLIAGTILGILGIILGAFAAHGLEKVVNENSIKSFETGVRYQMYHAFLLLIVANFSFMTNKVKSRLLVLVLVGVLFFSFSIYGLATNALTSFDFKNIAFITPIGGLILILAWALMLMSFLKTKFD</sequence>
<keyword evidence="8" id="KW-1185">Reference proteome</keyword>
<name>A0ABW3N8P0_9FLAO</name>
<protein>
    <submittedName>
        <fullName evidence="7">DUF423 domain-containing protein</fullName>
    </submittedName>
</protein>
<dbReference type="PANTHER" id="PTHR43461">
    <property type="entry name" value="TRANSMEMBRANE PROTEIN 256"/>
    <property type="match status" value="1"/>
</dbReference>
<dbReference type="Pfam" id="PF04241">
    <property type="entry name" value="DUF423"/>
    <property type="match status" value="1"/>
</dbReference>
<keyword evidence="4 6" id="KW-1133">Transmembrane helix</keyword>
<feature type="transmembrane region" description="Helical" evidence="6">
    <location>
        <begin position="70"/>
        <end position="89"/>
    </location>
</feature>
<comment type="caution">
    <text evidence="7">The sequence shown here is derived from an EMBL/GenBank/DDBJ whole genome shotgun (WGS) entry which is preliminary data.</text>
</comment>
<organism evidence="7 8">
    <name type="scientific">Winogradskyella litorisediminis</name>
    <dbReference type="NCBI Taxonomy" id="1156618"/>
    <lineage>
        <taxon>Bacteria</taxon>
        <taxon>Pseudomonadati</taxon>
        <taxon>Bacteroidota</taxon>
        <taxon>Flavobacteriia</taxon>
        <taxon>Flavobacteriales</taxon>
        <taxon>Flavobacteriaceae</taxon>
        <taxon>Winogradskyella</taxon>
    </lineage>
</organism>
<keyword evidence="3 6" id="KW-0812">Transmembrane</keyword>
<gene>
    <name evidence="7" type="ORF">ACFQ1Q_06720</name>
</gene>
<evidence type="ECO:0000256" key="6">
    <source>
        <dbReference type="SAM" id="Phobius"/>
    </source>
</evidence>
<dbReference type="PANTHER" id="PTHR43461:SF1">
    <property type="entry name" value="TRANSMEMBRANE PROTEIN 256"/>
    <property type="match status" value="1"/>
</dbReference>
<accession>A0ABW3N8P0</accession>
<evidence type="ECO:0000313" key="8">
    <source>
        <dbReference type="Proteomes" id="UP001597013"/>
    </source>
</evidence>
<dbReference type="InterPro" id="IPR006696">
    <property type="entry name" value="DUF423"/>
</dbReference>
<feature type="transmembrane region" description="Helical" evidence="6">
    <location>
        <begin position="101"/>
        <end position="124"/>
    </location>
</feature>
<evidence type="ECO:0000256" key="3">
    <source>
        <dbReference type="ARBA" id="ARBA00022692"/>
    </source>
</evidence>
<evidence type="ECO:0000256" key="2">
    <source>
        <dbReference type="ARBA" id="ARBA00009694"/>
    </source>
</evidence>
<keyword evidence="5 6" id="KW-0472">Membrane</keyword>
<comment type="similarity">
    <text evidence="2">Belongs to the UPF0382 family.</text>
</comment>
<evidence type="ECO:0000256" key="5">
    <source>
        <dbReference type="ARBA" id="ARBA00023136"/>
    </source>
</evidence>
<evidence type="ECO:0000313" key="7">
    <source>
        <dbReference type="EMBL" id="MFD1062935.1"/>
    </source>
</evidence>
<reference evidence="8" key="1">
    <citation type="journal article" date="2019" name="Int. J. Syst. Evol. Microbiol.">
        <title>The Global Catalogue of Microorganisms (GCM) 10K type strain sequencing project: providing services to taxonomists for standard genome sequencing and annotation.</title>
        <authorList>
            <consortium name="The Broad Institute Genomics Platform"/>
            <consortium name="The Broad Institute Genome Sequencing Center for Infectious Disease"/>
            <person name="Wu L."/>
            <person name="Ma J."/>
        </authorList>
    </citation>
    <scope>NUCLEOTIDE SEQUENCE [LARGE SCALE GENOMIC DNA]</scope>
    <source>
        <strain evidence="8">CCUG 62215</strain>
    </source>
</reference>
<feature type="transmembrane region" description="Helical" evidence="6">
    <location>
        <begin position="47"/>
        <end position="63"/>
    </location>
</feature>
<dbReference type="Proteomes" id="UP001597013">
    <property type="component" value="Unassembled WGS sequence"/>
</dbReference>
<proteinExistence type="inferred from homology"/>
<dbReference type="EMBL" id="JBHTJL010000009">
    <property type="protein sequence ID" value="MFD1062935.1"/>
    <property type="molecule type" value="Genomic_DNA"/>
</dbReference>
<comment type="subcellular location">
    <subcellularLocation>
        <location evidence="1">Membrane</location>
        <topology evidence="1">Multi-pass membrane protein</topology>
    </subcellularLocation>
</comment>
<dbReference type="RefSeq" id="WP_386129235.1">
    <property type="nucleotide sequence ID" value="NZ_JBHTJL010000009.1"/>
</dbReference>